<dbReference type="EMBL" id="CP137852">
    <property type="protein sequence ID" value="WPB86911.1"/>
    <property type="molecule type" value="Genomic_DNA"/>
</dbReference>
<keyword evidence="2" id="KW-0808">Transferase</keyword>
<evidence type="ECO:0000313" key="3">
    <source>
        <dbReference type="Proteomes" id="UP001305521"/>
    </source>
</evidence>
<protein>
    <submittedName>
        <fullName evidence="2">Polysaccharide pyruvyl transferase family protein</fullName>
    </submittedName>
</protein>
<dbReference type="PANTHER" id="PTHR36836:SF1">
    <property type="entry name" value="COLANIC ACID BIOSYNTHESIS PROTEIN WCAK"/>
    <property type="match status" value="1"/>
</dbReference>
<organism evidence="2 3">
    <name type="scientific">Sediminicoccus rosea</name>
    <dbReference type="NCBI Taxonomy" id="1225128"/>
    <lineage>
        <taxon>Bacteria</taxon>
        <taxon>Pseudomonadati</taxon>
        <taxon>Pseudomonadota</taxon>
        <taxon>Alphaproteobacteria</taxon>
        <taxon>Acetobacterales</taxon>
        <taxon>Roseomonadaceae</taxon>
        <taxon>Sediminicoccus</taxon>
    </lineage>
</organism>
<dbReference type="GO" id="GO:0016740">
    <property type="term" value="F:transferase activity"/>
    <property type="evidence" value="ECO:0007669"/>
    <property type="project" value="UniProtKB-KW"/>
</dbReference>
<evidence type="ECO:0000259" key="1">
    <source>
        <dbReference type="Pfam" id="PF04230"/>
    </source>
</evidence>
<sequence length="408" mass="42948">MASRPSVFLTGTFDVSNYGDLLFPLVAAARLAAAGVDVVPVAPTANQPAFSDAMAPVAAARMLGDASLAPCGVLVGGGYILMAQPASGMRSYEQAGVAREAYPSLWIGAALAAAIRDIPLVLNAPGAPFPFASGRRDDFAVPALRAADYLSVRDAQSARMFAPAALDWSIVPDTVLDLPRVWSAEELAGLHAGRLAHWGLPSGTPTLAIHVRARALGDPAELAARIDALALRHGLFPLLMILGSELGDRPTARRISAGMTCAHRIVDDAGSLRELAAHLASSVAYVGSSFHGYVTASAYGKPAVSVAIPAHGKYRGLLDQLSRPGDLARDWQEGFARAEAHLARPRPSLLPPGIGEALDRHWATITAALNDASAGRARRMDFLRSYLRGGARHLTAPWVVAPHLSRRQ</sequence>
<dbReference type="RefSeq" id="WP_318650868.1">
    <property type="nucleotide sequence ID" value="NZ_CP137852.1"/>
</dbReference>
<feature type="domain" description="Polysaccharide pyruvyl transferase" evidence="1">
    <location>
        <begin position="17"/>
        <end position="307"/>
    </location>
</feature>
<dbReference type="Proteomes" id="UP001305521">
    <property type="component" value="Chromosome"/>
</dbReference>
<dbReference type="Pfam" id="PF04230">
    <property type="entry name" value="PS_pyruv_trans"/>
    <property type="match status" value="1"/>
</dbReference>
<evidence type="ECO:0000313" key="2">
    <source>
        <dbReference type="EMBL" id="WPB86911.1"/>
    </source>
</evidence>
<proteinExistence type="predicted"/>
<gene>
    <name evidence="2" type="ORF">R9Z33_08535</name>
</gene>
<dbReference type="InterPro" id="IPR007345">
    <property type="entry name" value="Polysacch_pyruvyl_Trfase"/>
</dbReference>
<reference evidence="2 3" key="1">
    <citation type="submission" date="2023-11" db="EMBL/GenBank/DDBJ databases">
        <title>Arctic aerobic anoxygenic photoheterotroph Sediminicoccus rosea KRV36 adapts its photosynthesis to long days of polar summer.</title>
        <authorList>
            <person name="Tomasch J."/>
            <person name="Kopejtka K."/>
            <person name="Bily T."/>
            <person name="Gardiner A.T."/>
            <person name="Gardian Z."/>
            <person name="Shivaramu S."/>
            <person name="Koblizek M."/>
            <person name="Engelhardt F."/>
            <person name="Kaftan D."/>
        </authorList>
    </citation>
    <scope>NUCLEOTIDE SEQUENCE [LARGE SCALE GENOMIC DNA]</scope>
    <source>
        <strain evidence="2 3">R-30</strain>
    </source>
</reference>
<name>A0ABZ0PMH2_9PROT</name>
<accession>A0ABZ0PMH2</accession>
<keyword evidence="3" id="KW-1185">Reference proteome</keyword>
<dbReference type="PANTHER" id="PTHR36836">
    <property type="entry name" value="COLANIC ACID BIOSYNTHESIS PROTEIN WCAK"/>
    <property type="match status" value="1"/>
</dbReference>